<dbReference type="InterPro" id="IPR002772">
    <property type="entry name" value="Glyco_hydro_3_C"/>
</dbReference>
<dbReference type="InterPro" id="IPR011658">
    <property type="entry name" value="PA14_dom"/>
</dbReference>
<dbReference type="SMART" id="SM00758">
    <property type="entry name" value="PA14"/>
    <property type="match status" value="1"/>
</dbReference>
<reference evidence="5 6" key="1">
    <citation type="submission" date="2015-04" db="EMBL/GenBank/DDBJ databases">
        <title>The draft genome sequence of Erythrobacter luteus KA37.</title>
        <authorList>
            <person name="Zhuang L."/>
            <person name="Liu Y."/>
            <person name="Shao Z."/>
        </authorList>
    </citation>
    <scope>NUCLEOTIDE SEQUENCE [LARGE SCALE GENOMIC DNA]</scope>
    <source>
        <strain evidence="5 6">KA37</strain>
    </source>
</reference>
<keyword evidence="6" id="KW-1185">Reference proteome</keyword>
<dbReference type="SUPFAM" id="SSF52279">
    <property type="entry name" value="Beta-D-glucan exohydrolase, C-terminal domain"/>
    <property type="match status" value="1"/>
</dbReference>
<evidence type="ECO:0000256" key="1">
    <source>
        <dbReference type="ARBA" id="ARBA00005336"/>
    </source>
</evidence>
<keyword evidence="3 5" id="KW-0378">Hydrolase</keyword>
<dbReference type="STRING" id="1581420.AAW00_06190"/>
<dbReference type="AlphaFoldDB" id="A0A0G9N315"/>
<dbReference type="InterPro" id="IPR017853">
    <property type="entry name" value="GH"/>
</dbReference>
<name>A0A0G9N315_9SPHN</name>
<dbReference type="Pfam" id="PF01915">
    <property type="entry name" value="Glyco_hydro_3_C"/>
    <property type="match status" value="1"/>
</dbReference>
<dbReference type="OrthoDB" id="9781691at2"/>
<feature type="domain" description="PA14" evidence="4">
    <location>
        <begin position="438"/>
        <end position="589"/>
    </location>
</feature>
<evidence type="ECO:0000256" key="3">
    <source>
        <dbReference type="ARBA" id="ARBA00022801"/>
    </source>
</evidence>
<dbReference type="PATRIC" id="fig|1581420.6.peg.1253"/>
<dbReference type="InterPro" id="IPR036881">
    <property type="entry name" value="Glyco_hydro_3_C_sf"/>
</dbReference>
<dbReference type="PROSITE" id="PS51820">
    <property type="entry name" value="PA14"/>
    <property type="match status" value="1"/>
</dbReference>
<dbReference type="PRINTS" id="PR00133">
    <property type="entry name" value="GLHYDRLASE3"/>
</dbReference>
<comment type="caution">
    <text evidence="5">The sequence shown here is derived from an EMBL/GenBank/DDBJ whole genome shotgun (WGS) entry which is preliminary data.</text>
</comment>
<dbReference type="InterPro" id="IPR037524">
    <property type="entry name" value="PA14/GLEYA"/>
</dbReference>
<dbReference type="InterPro" id="IPR013783">
    <property type="entry name" value="Ig-like_fold"/>
</dbReference>
<dbReference type="Pfam" id="PF14310">
    <property type="entry name" value="Fn3-like"/>
    <property type="match status" value="1"/>
</dbReference>
<dbReference type="PANTHER" id="PTHR42721:SF3">
    <property type="entry name" value="BETA-D-XYLOSIDASE 5-RELATED"/>
    <property type="match status" value="1"/>
</dbReference>
<dbReference type="SUPFAM" id="SSF51445">
    <property type="entry name" value="(Trans)glycosidases"/>
    <property type="match status" value="1"/>
</dbReference>
<protein>
    <submittedName>
        <fullName evidence="5">Glycoside hydrolase family 3</fullName>
    </submittedName>
</protein>
<dbReference type="Gene3D" id="3.20.20.300">
    <property type="entry name" value="Glycoside hydrolase, family 3, N-terminal domain"/>
    <property type="match status" value="1"/>
</dbReference>
<dbReference type="PANTHER" id="PTHR42721">
    <property type="entry name" value="SUGAR HYDROLASE-RELATED"/>
    <property type="match status" value="1"/>
</dbReference>
<accession>A0A0G9N315</accession>
<dbReference type="RefSeq" id="WP_047003342.1">
    <property type="nucleotide sequence ID" value="NZ_LBHB01000001.1"/>
</dbReference>
<evidence type="ECO:0000259" key="4">
    <source>
        <dbReference type="PROSITE" id="PS51820"/>
    </source>
</evidence>
<dbReference type="GO" id="GO:0009044">
    <property type="term" value="F:xylan 1,4-beta-xylosidase activity"/>
    <property type="evidence" value="ECO:0007669"/>
    <property type="project" value="InterPro"/>
</dbReference>
<dbReference type="Gene3D" id="2.60.40.10">
    <property type="entry name" value="Immunoglobulins"/>
    <property type="match status" value="1"/>
</dbReference>
<dbReference type="EMBL" id="LBHB01000001">
    <property type="protein sequence ID" value="KLE35938.1"/>
    <property type="molecule type" value="Genomic_DNA"/>
</dbReference>
<dbReference type="InterPro" id="IPR026891">
    <property type="entry name" value="Fn3-like"/>
</dbReference>
<keyword evidence="2" id="KW-0732">Signal</keyword>
<evidence type="ECO:0000313" key="5">
    <source>
        <dbReference type="EMBL" id="KLE35938.1"/>
    </source>
</evidence>
<dbReference type="Gene3D" id="3.40.50.1700">
    <property type="entry name" value="Glycoside hydrolase family 3 C-terminal domain"/>
    <property type="match status" value="2"/>
</dbReference>
<dbReference type="SUPFAM" id="SSF56988">
    <property type="entry name" value="Anthrax protective antigen"/>
    <property type="match status" value="1"/>
</dbReference>
<dbReference type="GO" id="GO:0046556">
    <property type="term" value="F:alpha-L-arabinofuranosidase activity"/>
    <property type="evidence" value="ECO:0007669"/>
    <property type="project" value="TreeGrafter"/>
</dbReference>
<dbReference type="GO" id="GO:0045493">
    <property type="term" value="P:xylan catabolic process"/>
    <property type="evidence" value="ECO:0007669"/>
    <property type="project" value="InterPro"/>
</dbReference>
<dbReference type="Pfam" id="PF07691">
    <property type="entry name" value="PA14"/>
    <property type="match status" value="1"/>
</dbReference>
<proteinExistence type="inferred from homology"/>
<evidence type="ECO:0000313" key="6">
    <source>
        <dbReference type="Proteomes" id="UP000053464"/>
    </source>
</evidence>
<comment type="similarity">
    <text evidence="1">Belongs to the glycosyl hydrolase 3 family.</text>
</comment>
<evidence type="ECO:0000256" key="2">
    <source>
        <dbReference type="ARBA" id="ARBA00022729"/>
    </source>
</evidence>
<dbReference type="InterPro" id="IPR044993">
    <property type="entry name" value="BXL"/>
</dbReference>
<gene>
    <name evidence="5" type="ORF">AAW00_06190</name>
</gene>
<dbReference type="Pfam" id="PF00933">
    <property type="entry name" value="Glyco_hydro_3"/>
    <property type="match status" value="1"/>
</dbReference>
<dbReference type="InterPro" id="IPR001764">
    <property type="entry name" value="Glyco_hydro_3_N"/>
</dbReference>
<dbReference type="SMART" id="SM01217">
    <property type="entry name" value="Fn3_like"/>
    <property type="match status" value="1"/>
</dbReference>
<organism evidence="5 6">
    <name type="scientific">Aurantiacibacter luteus</name>
    <dbReference type="NCBI Taxonomy" id="1581420"/>
    <lineage>
        <taxon>Bacteria</taxon>
        <taxon>Pseudomonadati</taxon>
        <taxon>Pseudomonadota</taxon>
        <taxon>Alphaproteobacteria</taxon>
        <taxon>Sphingomonadales</taxon>
        <taxon>Erythrobacteraceae</taxon>
        <taxon>Aurantiacibacter</taxon>
    </lineage>
</organism>
<sequence>MLVPVAAHAQVYADPDASIEERAADYVARMTLEEKARQMQNSAPAIPRLDLPAYDWWNEGLHGLARAGEATVFPQAIGMAATWDRELLHAEGRVIGTEARARYNQAQREGNTDRYFGLTIWSPNINIFRDPRWGRGQETLGEDPYLTGVLATAFVQGMQGDDPDYRLAIATPKHFAVHSGPEPLRHEFDVDVDPQDLAETYLPAFRRTMIEGDADSLMCAYNAVDGVPACGSSFLMQDILRDAWGFDGFVTSDCGAIEDFVSGHRTHEDHAAASAASIIAGTDTGCNFRNEYWAIPEAVERGLISEERVDVAMRRLMEARLRLGMLDPAERVPYAQIPITENHSAAHAEVALRAARESIVLLANDGILPLAADGRRLLVVGPAAVSREALNGNYKGTPVGQALPLDGIIAAFGAGNVSFAQGSPFVEEVGLTVPRTVFGPAGVQARFWNGNGFAGPVTATTTQAEIDNDWNGVAPAPGVQREAFSAEFTGTITVPADGEYVFAVGDRKCDFSDDHQSYILAIEGFETRRAWASCGQGVPLSTEPVFMRAGEAHAFSLAFTHRSPRLGAGLTLTWRPPAAALLAEARDAARDADVIVALVGLTAGLEGEEMRVDAEGFQGGDRSDIALPAVQRELLEAMEASGKPLIIVGLTGSAVAYGQAGEDAAALLHAWYGGEAGGQAIGEVLAGTVNPSGRLPVTFYRGLDDLPAFDDYAMDGRTYRYYTGAPEFAFGHGLSYTSFAYSNLVLPSETRAGERMDVSVAVTNTGARAGDEVVQLYLEPLDRPDLPRRSLKGFARLALEPGESGIVGFSLVPRDLAFADAAGAMRVQPGRYRLWVGGGQDGTSAPGLAGTFTITGEASLPR</sequence>
<dbReference type="InterPro" id="IPR036962">
    <property type="entry name" value="Glyco_hydro_3_N_sf"/>
</dbReference>
<dbReference type="Proteomes" id="UP000053464">
    <property type="component" value="Unassembled WGS sequence"/>
</dbReference>
<dbReference type="GO" id="GO:0031222">
    <property type="term" value="P:arabinan catabolic process"/>
    <property type="evidence" value="ECO:0007669"/>
    <property type="project" value="TreeGrafter"/>
</dbReference>